<dbReference type="GO" id="GO:0006352">
    <property type="term" value="P:DNA-templated transcription initiation"/>
    <property type="evidence" value="ECO:0007669"/>
    <property type="project" value="InterPro"/>
</dbReference>
<sequence>MPGSTSPPSPAALQAFLRGIERRAFVLAEAQCGDPALARAALAASCARLRHEAAALPLREWPLRFWAGLIARPELRDFRLPRRPLPGQAALAALSPGARAALLLRLAAGLDLPHVAAVLGVSESAARLALARAVRALGADDAGAGAALRVLDAALHARVRDLPEAERARLAELRERSLHGEVAAATGTPRQEPPPRLLRWLWGALALVTVLLLGTFLWPPAGESLAPGESRPLPEAAVPALSPESAALASPDFELLADPEGQALALDLAFYAWLAAQDGGADAR</sequence>
<dbReference type="Pfam" id="PF08281">
    <property type="entry name" value="Sigma70_r4_2"/>
    <property type="match status" value="1"/>
</dbReference>
<gene>
    <name evidence="2" type="ORF">HNQ58_000618</name>
</gene>
<dbReference type="InterPro" id="IPR013249">
    <property type="entry name" value="RNA_pol_sigma70_r4_t2"/>
</dbReference>
<dbReference type="GO" id="GO:0003677">
    <property type="term" value="F:DNA binding"/>
    <property type="evidence" value="ECO:0007669"/>
    <property type="project" value="InterPro"/>
</dbReference>
<protein>
    <recommendedName>
        <fullName evidence="1">RNA polymerase sigma factor 70 region 4 type 2 domain-containing protein</fullName>
    </recommendedName>
</protein>
<reference evidence="2 3" key="1">
    <citation type="submission" date="2020-08" db="EMBL/GenBank/DDBJ databases">
        <title>Genomic Encyclopedia of Type Strains, Phase IV (KMG-IV): sequencing the most valuable type-strain genomes for metagenomic binning, comparative biology and taxonomic classification.</title>
        <authorList>
            <person name="Goeker M."/>
        </authorList>
    </citation>
    <scope>NUCLEOTIDE SEQUENCE [LARGE SCALE GENOMIC DNA]</scope>
    <source>
        <strain evidence="2 3">DSM 25897</strain>
    </source>
</reference>
<dbReference type="InterPro" id="IPR013324">
    <property type="entry name" value="RNA_pol_sigma_r3/r4-like"/>
</dbReference>
<dbReference type="Proteomes" id="UP000519004">
    <property type="component" value="Unassembled WGS sequence"/>
</dbReference>
<comment type="caution">
    <text evidence="2">The sequence shown here is derived from an EMBL/GenBank/DDBJ whole genome shotgun (WGS) entry which is preliminary data.</text>
</comment>
<dbReference type="AlphaFoldDB" id="A0A7W7V7M4"/>
<feature type="domain" description="RNA polymerase sigma factor 70 region 4 type 2" evidence="1">
    <location>
        <begin position="88"/>
        <end position="137"/>
    </location>
</feature>
<name>A0A7W7V7M4_9GAMM</name>
<dbReference type="InterPro" id="IPR036388">
    <property type="entry name" value="WH-like_DNA-bd_sf"/>
</dbReference>
<proteinExistence type="predicted"/>
<dbReference type="GO" id="GO:0016987">
    <property type="term" value="F:sigma factor activity"/>
    <property type="evidence" value="ECO:0007669"/>
    <property type="project" value="InterPro"/>
</dbReference>
<dbReference type="Gene3D" id="1.10.10.10">
    <property type="entry name" value="Winged helix-like DNA-binding domain superfamily/Winged helix DNA-binding domain"/>
    <property type="match status" value="1"/>
</dbReference>
<organism evidence="2 3">
    <name type="scientific">Rehaibacterium terrae</name>
    <dbReference type="NCBI Taxonomy" id="1341696"/>
    <lineage>
        <taxon>Bacteria</taxon>
        <taxon>Pseudomonadati</taxon>
        <taxon>Pseudomonadota</taxon>
        <taxon>Gammaproteobacteria</taxon>
        <taxon>Lysobacterales</taxon>
        <taxon>Lysobacteraceae</taxon>
        <taxon>Rehaibacterium</taxon>
    </lineage>
</organism>
<evidence type="ECO:0000313" key="2">
    <source>
        <dbReference type="EMBL" id="MBB5014742.1"/>
    </source>
</evidence>
<accession>A0A7W7V7M4</accession>
<dbReference type="EMBL" id="JACHHX010000003">
    <property type="protein sequence ID" value="MBB5014742.1"/>
    <property type="molecule type" value="Genomic_DNA"/>
</dbReference>
<dbReference type="SUPFAM" id="SSF88659">
    <property type="entry name" value="Sigma3 and sigma4 domains of RNA polymerase sigma factors"/>
    <property type="match status" value="1"/>
</dbReference>
<dbReference type="RefSeq" id="WP_183947317.1">
    <property type="nucleotide sequence ID" value="NZ_JACHHX010000003.1"/>
</dbReference>
<keyword evidence="3" id="KW-1185">Reference proteome</keyword>
<evidence type="ECO:0000313" key="3">
    <source>
        <dbReference type="Proteomes" id="UP000519004"/>
    </source>
</evidence>
<evidence type="ECO:0000259" key="1">
    <source>
        <dbReference type="Pfam" id="PF08281"/>
    </source>
</evidence>